<dbReference type="GO" id="GO:0005829">
    <property type="term" value="C:cytosol"/>
    <property type="evidence" value="ECO:0000318"/>
    <property type="project" value="GO_Central"/>
</dbReference>
<dbReference type="GO" id="GO:0005524">
    <property type="term" value="F:ATP binding"/>
    <property type="evidence" value="ECO:0007669"/>
    <property type="project" value="UniProtKB-KW"/>
</dbReference>
<organism evidence="3">
    <name type="scientific">Triticum aestivum</name>
    <name type="common">Wheat</name>
    <dbReference type="NCBI Taxonomy" id="4565"/>
    <lineage>
        <taxon>Eukaryota</taxon>
        <taxon>Viridiplantae</taxon>
        <taxon>Streptophyta</taxon>
        <taxon>Embryophyta</taxon>
        <taxon>Tracheophyta</taxon>
        <taxon>Spermatophyta</taxon>
        <taxon>Magnoliopsida</taxon>
        <taxon>Liliopsida</taxon>
        <taxon>Poales</taxon>
        <taxon>Poaceae</taxon>
        <taxon>BOP clade</taxon>
        <taxon>Pooideae</taxon>
        <taxon>Triticodae</taxon>
        <taxon>Triticeae</taxon>
        <taxon>Triticinae</taxon>
        <taxon>Triticum</taxon>
    </lineage>
</organism>
<dbReference type="SMR" id="A0A3B6FSG9"/>
<reference evidence="3" key="1">
    <citation type="submission" date="2018-08" db="EMBL/GenBank/DDBJ databases">
        <authorList>
            <person name="Rossello M."/>
        </authorList>
    </citation>
    <scope>NUCLEOTIDE SEQUENCE [LARGE SCALE GENOMIC DNA]</scope>
    <source>
        <strain evidence="3">cv. Chinese Spring</strain>
    </source>
</reference>
<dbReference type="Gene3D" id="3.30.420.40">
    <property type="match status" value="2"/>
</dbReference>
<dbReference type="AlphaFoldDB" id="A0A3B6FSG9"/>
<reference evidence="3" key="2">
    <citation type="submission" date="2018-10" db="UniProtKB">
        <authorList>
            <consortium name="EnsemblPlants"/>
        </authorList>
    </citation>
    <scope>IDENTIFICATION</scope>
</reference>
<dbReference type="GO" id="GO:0140662">
    <property type="term" value="F:ATP-dependent protein folding chaperone"/>
    <property type="evidence" value="ECO:0007669"/>
    <property type="project" value="InterPro"/>
</dbReference>
<dbReference type="Gene3D" id="3.90.640.10">
    <property type="entry name" value="Actin, Chain A, domain 4"/>
    <property type="match status" value="1"/>
</dbReference>
<dbReference type="GO" id="GO:0006457">
    <property type="term" value="P:protein folding"/>
    <property type="evidence" value="ECO:0000318"/>
    <property type="project" value="GO_Central"/>
</dbReference>
<keyword evidence="1" id="KW-0547">Nucleotide-binding</keyword>
<dbReference type="Pfam" id="PF00012">
    <property type="entry name" value="HSP70"/>
    <property type="match status" value="1"/>
</dbReference>
<evidence type="ECO:0000256" key="1">
    <source>
        <dbReference type="ARBA" id="ARBA00022741"/>
    </source>
</evidence>
<dbReference type="Gramene" id="TraesCS3B02G298400.1">
    <property type="protein sequence ID" value="TraesCS3B02G298400.1"/>
    <property type="gene ID" value="TraesCS3B02G298400"/>
</dbReference>
<protein>
    <submittedName>
        <fullName evidence="3">Uncharacterized protein</fullName>
    </submittedName>
</protein>
<proteinExistence type="predicted"/>
<dbReference type="OrthoDB" id="434160at2759"/>
<dbReference type="InterPro" id="IPR043129">
    <property type="entry name" value="ATPase_NBD"/>
</dbReference>
<dbReference type="InterPro" id="IPR029047">
    <property type="entry name" value="HSP70_peptide-bd_sf"/>
</dbReference>
<name>A0A3B6FSG9_WHEAT</name>
<keyword evidence="2" id="KW-0067">ATP-binding</keyword>
<dbReference type="Proteomes" id="UP000019116">
    <property type="component" value="Chromosome 3B"/>
</dbReference>
<dbReference type="GO" id="GO:0005634">
    <property type="term" value="C:nucleus"/>
    <property type="evidence" value="ECO:0000318"/>
    <property type="project" value="GO_Central"/>
</dbReference>
<evidence type="ECO:0000313" key="4">
    <source>
        <dbReference type="Proteomes" id="UP000019116"/>
    </source>
</evidence>
<dbReference type="Gramene" id="TraesCS3B03G0769000.1">
    <property type="protein sequence ID" value="TraesCS3B03G0769000.1.CDS"/>
    <property type="gene ID" value="TraesCS3B03G0769000"/>
</dbReference>
<keyword evidence="4" id="KW-1185">Reference proteome</keyword>
<dbReference type="EnsemblPlants" id="TraesCS3B02G298400.1">
    <property type="protein sequence ID" value="TraesCS3B02G298400.1"/>
    <property type="gene ID" value="TraesCS3B02G298400"/>
</dbReference>
<dbReference type="Gene3D" id="3.30.30.30">
    <property type="match status" value="1"/>
</dbReference>
<dbReference type="InterPro" id="IPR013126">
    <property type="entry name" value="Hsp_70_fam"/>
</dbReference>
<dbReference type="SUPFAM" id="SSF53067">
    <property type="entry name" value="Actin-like ATPase domain"/>
    <property type="match status" value="2"/>
</dbReference>
<dbReference type="Gene3D" id="2.60.34.10">
    <property type="entry name" value="Substrate Binding Domain Of DNAk, Chain A, domain 1"/>
    <property type="match status" value="1"/>
</dbReference>
<accession>A0A3B6FSG9</accession>
<evidence type="ECO:0000256" key="2">
    <source>
        <dbReference type="ARBA" id="ARBA00022840"/>
    </source>
</evidence>
<dbReference type="PANTHER" id="PTHR45639:SF25">
    <property type="entry name" value="IG-LIKE DOMAIN-CONTAINING PROTEIN"/>
    <property type="match status" value="1"/>
</dbReference>
<dbReference type="STRING" id="4565.A0A3B6FSG9"/>
<dbReference type="GO" id="GO:0000774">
    <property type="term" value="F:adenyl-nucleotide exchange factor activity"/>
    <property type="evidence" value="ECO:0000318"/>
    <property type="project" value="GO_Central"/>
</dbReference>
<dbReference type="PANTHER" id="PTHR45639">
    <property type="entry name" value="HSC70CB, ISOFORM G-RELATED"/>
    <property type="match status" value="1"/>
</dbReference>
<evidence type="ECO:0000313" key="3">
    <source>
        <dbReference type="EnsemblPlants" id="TraesCS3B02G298400.1"/>
    </source>
</evidence>
<sequence>MRIIGFDFGEDCTIAVWKEGKGGIDIVGTNTPSAVHFTEKERIVGRNPGIPKDSDAQEEYNNVSQAEADNLIYGIKQLIGVKFNELDLNFTPFSVREGDDGYVLVDVNHHAFKPAELLGMIFSHLKMKAMSCLRSIKEEKEEEKCCIGVPAYFTVPQRNAVCNAAKIAGLDPWLLHETTATALAYLHYNSKNLGKTERFIAIIDVGFSRMQISFVHYKKGELKKGELKVLSYGSDSSLGGKQLDMLIFEHFTKQLRDKQKISVIQNKHARIKLFNQCERVKKTICKGQSNAEILLENLMKGEEDRLELTKADFSQICHKALVGMNSLLKKALEEAGLNSKEKLAKIESVVTGSGSAVPAIIDILTEFFGEAPFMDSKFANFSVAKGCALQSALRGNTNQKTPDKVVSKKMKSMLGLKIIDQFPFSITVCWLQNLQNGDNHTQLFKEGASWPCTQSVSVTPDASELSVYAFSEKSKTPTKICRCKFKWPSNSGGNTTSEVQFTIDDYGKLSVEPVEFAELEFDGEMGTEDMLTTKEKERDFAKLEAIKNDVLGYITSTFHFFKSGTKYDQYMEVEDKVSFTKTLEATKDSLSGQHDIDDYVDMLAKLKGSVNLWRHGTMSLKRDLASLRI</sequence>